<dbReference type="GO" id="GO:0016787">
    <property type="term" value="F:hydrolase activity"/>
    <property type="evidence" value="ECO:0007669"/>
    <property type="project" value="UniProtKB-KW"/>
</dbReference>
<dbReference type="PROSITE" id="PS51257">
    <property type="entry name" value="PROKAR_LIPOPROTEIN"/>
    <property type="match status" value="1"/>
</dbReference>
<reference evidence="4 5" key="1">
    <citation type="submission" date="2023-09" db="EMBL/GenBank/DDBJ databases">
        <authorList>
            <person name="Rey-Velasco X."/>
        </authorList>
    </citation>
    <scope>NUCLEOTIDE SEQUENCE [LARGE SCALE GENOMIC DNA]</scope>
    <source>
        <strain evidence="4 5">F188</strain>
    </source>
</reference>
<evidence type="ECO:0000259" key="3">
    <source>
        <dbReference type="Pfam" id="PF17189"/>
    </source>
</evidence>
<gene>
    <name evidence="4" type="ORF">RM549_09370</name>
</gene>
<dbReference type="Pfam" id="PF17189">
    <property type="entry name" value="Glyco_hydro_30C"/>
    <property type="match status" value="1"/>
</dbReference>
<proteinExistence type="predicted"/>
<keyword evidence="5" id="KW-1185">Reference proteome</keyword>
<dbReference type="EMBL" id="JAVRHM010000009">
    <property type="protein sequence ID" value="MDT0689992.1"/>
    <property type="molecule type" value="Genomic_DNA"/>
</dbReference>
<sequence length="526" mass="59253">MKKTIIKRSILLFLIVTSLSACNSKSETPEDVNDEESEELQALSLEINQQRVYQIMDNFGASDAWSGQFVGNWPSDKKQKIADLLFSQELDPDGNPEGIGISLWRLNIGAGSAEQGAESGIRDEWRRAPSFLKLNNEYDWNGMESQVWLANAAKAHGVDQLLIFSNSPHVNFTRNGKAFTNDANHSNLAADKYDEFAEYLAIITEGLQNKGLEVDYISPVNEPQWDWADGGQEGTPLWNNEIVGIVKALNKELEDRNLSASIDIPEAGQINYLYEEGNRPGRSNQIQAFFNESSENYIADLAHVSPTVSGHSYFTTSPFSSMIEQRERLSNAVDNIPDLKYWMSEYCILGDNNGEIEGNGRDLGIDPALYLARVIHSDLTVANASAWHWWLAVSPYDYKDGLIYIDKNKEAGEFYESKMLWALGNYSRFIRPGYQRIDITNSGSSDIRKNFLFSAYKNPENDEVIVVLVNSGNEDVPVQLQLKGEELNIVDYYVTSSNENLKYKKLNSSENFMAQKKSITTFVLNN</sequence>
<dbReference type="PANTHER" id="PTHR42767">
    <property type="entry name" value="ENDO-BETA-1,6-GALACTANASE"/>
    <property type="match status" value="1"/>
</dbReference>
<dbReference type="InterPro" id="IPR039743">
    <property type="entry name" value="6GAL/EXGAL"/>
</dbReference>
<feature type="chain" id="PRO_5045567608" evidence="1">
    <location>
        <begin position="24"/>
        <end position="526"/>
    </location>
</feature>
<protein>
    <submittedName>
        <fullName evidence="4">Glycoside hydrolase family 30 protein</fullName>
    </submittedName>
</protein>
<dbReference type="RefSeq" id="WP_311684061.1">
    <property type="nucleotide sequence ID" value="NZ_JAVRHM010000009.1"/>
</dbReference>
<feature type="signal peptide" evidence="1">
    <location>
        <begin position="1"/>
        <end position="23"/>
    </location>
</feature>
<evidence type="ECO:0000259" key="2">
    <source>
        <dbReference type="Pfam" id="PF14587"/>
    </source>
</evidence>
<accession>A0ABU3E1Y9</accession>
<evidence type="ECO:0000256" key="1">
    <source>
        <dbReference type="SAM" id="SignalP"/>
    </source>
</evidence>
<organism evidence="4 5">
    <name type="scientific">Autumnicola patrickiae</name>
    <dbReference type="NCBI Taxonomy" id="3075591"/>
    <lineage>
        <taxon>Bacteria</taxon>
        <taxon>Pseudomonadati</taxon>
        <taxon>Bacteroidota</taxon>
        <taxon>Flavobacteriia</taxon>
        <taxon>Flavobacteriales</taxon>
        <taxon>Flavobacteriaceae</taxon>
        <taxon>Autumnicola</taxon>
    </lineage>
</organism>
<name>A0ABU3E1Y9_9FLAO</name>
<feature type="domain" description="Glycosyl hydrolase family 30 beta sandwich" evidence="3">
    <location>
        <begin position="435"/>
        <end position="522"/>
    </location>
</feature>
<dbReference type="InterPro" id="IPR013780">
    <property type="entry name" value="Glyco_hydro_b"/>
</dbReference>
<keyword evidence="4" id="KW-0378">Hydrolase</keyword>
<dbReference type="Gene3D" id="2.60.40.1180">
    <property type="entry name" value="Golgi alpha-mannosidase II"/>
    <property type="match status" value="1"/>
</dbReference>
<dbReference type="Pfam" id="PF14587">
    <property type="entry name" value="Glyco_hydr_30_2"/>
    <property type="match status" value="1"/>
</dbReference>
<dbReference type="PANTHER" id="PTHR42767:SF1">
    <property type="entry name" value="ENDO-BETA-1,6-GALACTANASE-LIKE DOMAIN-CONTAINING PROTEIN"/>
    <property type="match status" value="1"/>
</dbReference>
<dbReference type="SUPFAM" id="SSF51445">
    <property type="entry name" value="(Trans)glycosidases"/>
    <property type="match status" value="1"/>
</dbReference>
<dbReference type="InterPro" id="IPR017853">
    <property type="entry name" value="GH"/>
</dbReference>
<dbReference type="InterPro" id="IPR039514">
    <property type="entry name" value="6GAL-like"/>
</dbReference>
<feature type="domain" description="Endo-beta-1,6-galactanase-like" evidence="2">
    <location>
        <begin position="44"/>
        <end position="404"/>
    </location>
</feature>
<comment type="caution">
    <text evidence="4">The sequence shown here is derived from an EMBL/GenBank/DDBJ whole genome shotgun (WGS) entry which is preliminary data.</text>
</comment>
<evidence type="ECO:0000313" key="4">
    <source>
        <dbReference type="EMBL" id="MDT0689992.1"/>
    </source>
</evidence>
<evidence type="ECO:0000313" key="5">
    <source>
        <dbReference type="Proteomes" id="UP001261624"/>
    </source>
</evidence>
<dbReference type="SUPFAM" id="SSF51011">
    <property type="entry name" value="Glycosyl hydrolase domain"/>
    <property type="match status" value="1"/>
</dbReference>
<dbReference type="InterPro" id="IPR033452">
    <property type="entry name" value="GH30_C"/>
</dbReference>
<keyword evidence="1" id="KW-0732">Signal</keyword>
<dbReference type="Gene3D" id="3.20.20.80">
    <property type="entry name" value="Glycosidases"/>
    <property type="match status" value="1"/>
</dbReference>
<dbReference type="Proteomes" id="UP001261624">
    <property type="component" value="Unassembled WGS sequence"/>
</dbReference>